<sequence>MPWRSWGGGGVRRRPEKPPNSALTPSEAATLPIRARRADGHESVGLQLTTRPRRGKPAREVESRHPDAVAGSPRTPVGRPREPRKPLFILGPPVPGRETIRNIGGPLTSDTRAEASSEGRAGRTSGSRGREASTVE</sequence>
<proteinExistence type="predicted"/>
<feature type="compositionally biased region" description="Basic and acidic residues" evidence="1">
    <location>
        <begin position="111"/>
        <end position="121"/>
    </location>
</feature>
<dbReference type="EMBL" id="JANPWB010000001">
    <property type="protein sequence ID" value="KAJ1218363.1"/>
    <property type="molecule type" value="Genomic_DNA"/>
</dbReference>
<accession>A0AAV7X107</accession>
<dbReference type="Proteomes" id="UP001066276">
    <property type="component" value="Chromosome 1_1"/>
</dbReference>
<feature type="compositionally biased region" description="Basic and acidic residues" evidence="1">
    <location>
        <begin position="57"/>
        <end position="67"/>
    </location>
</feature>
<feature type="compositionally biased region" description="Gly residues" evidence="1">
    <location>
        <begin position="1"/>
        <end position="10"/>
    </location>
</feature>
<evidence type="ECO:0000256" key="1">
    <source>
        <dbReference type="SAM" id="MobiDB-lite"/>
    </source>
</evidence>
<name>A0AAV7X107_PLEWA</name>
<evidence type="ECO:0000313" key="2">
    <source>
        <dbReference type="EMBL" id="KAJ1218363.1"/>
    </source>
</evidence>
<protein>
    <submittedName>
        <fullName evidence="2">Uncharacterized protein</fullName>
    </submittedName>
</protein>
<reference evidence="2" key="1">
    <citation type="journal article" date="2022" name="bioRxiv">
        <title>Sequencing and chromosome-scale assembly of the giantPleurodeles waltlgenome.</title>
        <authorList>
            <person name="Brown T."/>
            <person name="Elewa A."/>
            <person name="Iarovenko S."/>
            <person name="Subramanian E."/>
            <person name="Araus A.J."/>
            <person name="Petzold A."/>
            <person name="Susuki M."/>
            <person name="Suzuki K.-i.T."/>
            <person name="Hayashi T."/>
            <person name="Toyoda A."/>
            <person name="Oliveira C."/>
            <person name="Osipova E."/>
            <person name="Leigh N.D."/>
            <person name="Simon A."/>
            <person name="Yun M.H."/>
        </authorList>
    </citation>
    <scope>NUCLEOTIDE SEQUENCE</scope>
    <source>
        <strain evidence="2">20211129_DDA</strain>
        <tissue evidence="2">Liver</tissue>
    </source>
</reference>
<organism evidence="2 3">
    <name type="scientific">Pleurodeles waltl</name>
    <name type="common">Iberian ribbed newt</name>
    <dbReference type="NCBI Taxonomy" id="8319"/>
    <lineage>
        <taxon>Eukaryota</taxon>
        <taxon>Metazoa</taxon>
        <taxon>Chordata</taxon>
        <taxon>Craniata</taxon>
        <taxon>Vertebrata</taxon>
        <taxon>Euteleostomi</taxon>
        <taxon>Amphibia</taxon>
        <taxon>Batrachia</taxon>
        <taxon>Caudata</taxon>
        <taxon>Salamandroidea</taxon>
        <taxon>Salamandridae</taxon>
        <taxon>Pleurodelinae</taxon>
        <taxon>Pleurodeles</taxon>
    </lineage>
</organism>
<feature type="region of interest" description="Disordered" evidence="1">
    <location>
        <begin position="1"/>
        <end position="136"/>
    </location>
</feature>
<keyword evidence="3" id="KW-1185">Reference proteome</keyword>
<gene>
    <name evidence="2" type="ORF">NDU88_005943</name>
</gene>
<evidence type="ECO:0000313" key="3">
    <source>
        <dbReference type="Proteomes" id="UP001066276"/>
    </source>
</evidence>
<dbReference type="AlphaFoldDB" id="A0AAV7X107"/>
<comment type="caution">
    <text evidence="2">The sequence shown here is derived from an EMBL/GenBank/DDBJ whole genome shotgun (WGS) entry which is preliminary data.</text>
</comment>